<dbReference type="InterPro" id="IPR013763">
    <property type="entry name" value="Cyclin-like_dom"/>
</dbReference>
<dbReference type="GO" id="GO:0000307">
    <property type="term" value="C:cyclin-dependent protein kinase holoenzyme complex"/>
    <property type="evidence" value="ECO:0000318"/>
    <property type="project" value="GO_Central"/>
</dbReference>
<dbReference type="InterPro" id="IPR039361">
    <property type="entry name" value="Cyclin"/>
</dbReference>
<reference evidence="9" key="1">
    <citation type="journal article" date="2017" name="Nature">
        <title>The sunflower genome provides insights into oil metabolism, flowering and Asterid evolution.</title>
        <authorList>
            <person name="Badouin H."/>
            <person name="Gouzy J."/>
            <person name="Grassa C.J."/>
            <person name="Murat F."/>
            <person name="Staton S.E."/>
            <person name="Cottret L."/>
            <person name="Lelandais-Briere C."/>
            <person name="Owens G.L."/>
            <person name="Carrere S."/>
            <person name="Mayjonade B."/>
            <person name="Legrand L."/>
            <person name="Gill N."/>
            <person name="Kane N.C."/>
            <person name="Bowers J.E."/>
            <person name="Hubner S."/>
            <person name="Bellec A."/>
            <person name="Berard A."/>
            <person name="Berges H."/>
            <person name="Blanchet N."/>
            <person name="Boniface M.C."/>
            <person name="Brunel D."/>
            <person name="Catrice O."/>
            <person name="Chaidir N."/>
            <person name="Claudel C."/>
            <person name="Donnadieu C."/>
            <person name="Faraut T."/>
            <person name="Fievet G."/>
            <person name="Helmstetter N."/>
            <person name="King M."/>
            <person name="Knapp S.J."/>
            <person name="Lai Z."/>
            <person name="Le Paslier M.C."/>
            <person name="Lippi Y."/>
            <person name="Lorenzon L."/>
            <person name="Mandel J.R."/>
            <person name="Marage G."/>
            <person name="Marchand G."/>
            <person name="Marquand E."/>
            <person name="Bret-Mestries E."/>
            <person name="Morien E."/>
            <person name="Nambeesan S."/>
            <person name="Nguyen T."/>
            <person name="Pegot-Espagnet P."/>
            <person name="Pouilly N."/>
            <person name="Raftis F."/>
            <person name="Sallet E."/>
            <person name="Schiex T."/>
            <person name="Thomas J."/>
            <person name="Vandecasteele C."/>
            <person name="Vares D."/>
            <person name="Vear F."/>
            <person name="Vautrin S."/>
            <person name="Crespi M."/>
            <person name="Mangin B."/>
            <person name="Burke J.M."/>
            <person name="Salse J."/>
            <person name="Munos S."/>
            <person name="Vincourt P."/>
            <person name="Rieseberg L.H."/>
            <person name="Langlade N.B."/>
        </authorList>
    </citation>
    <scope>NUCLEOTIDE SEQUENCE [LARGE SCALE GENOMIC DNA]</scope>
    <source>
        <strain evidence="9">cv. SF193</strain>
    </source>
</reference>
<dbReference type="Pfam" id="PF02984">
    <property type="entry name" value="Cyclin_C"/>
    <property type="match status" value="1"/>
</dbReference>
<keyword evidence="3 5" id="KW-0195">Cyclin</keyword>
<dbReference type="InterPro" id="IPR046965">
    <property type="entry name" value="Cyclin_A/B-like"/>
</dbReference>
<keyword evidence="4" id="KW-0131">Cell cycle</keyword>
<dbReference type="GO" id="GO:0000082">
    <property type="term" value="P:G1/S transition of mitotic cell cycle"/>
    <property type="evidence" value="ECO:0000318"/>
    <property type="project" value="GO_Central"/>
</dbReference>
<protein>
    <submittedName>
        <fullName evidence="8">Putative cyclin-like, Cyclin A, plant</fullName>
    </submittedName>
</protein>
<organism evidence="8 9">
    <name type="scientific">Helianthus annuus</name>
    <name type="common">Common sunflower</name>
    <dbReference type="NCBI Taxonomy" id="4232"/>
    <lineage>
        <taxon>Eukaryota</taxon>
        <taxon>Viridiplantae</taxon>
        <taxon>Streptophyta</taxon>
        <taxon>Embryophyta</taxon>
        <taxon>Tracheophyta</taxon>
        <taxon>Spermatophyta</taxon>
        <taxon>Magnoliopsida</taxon>
        <taxon>eudicotyledons</taxon>
        <taxon>Gunneridae</taxon>
        <taxon>Pentapetalae</taxon>
        <taxon>asterids</taxon>
        <taxon>campanulids</taxon>
        <taxon>Asterales</taxon>
        <taxon>Asteraceae</taxon>
        <taxon>Asteroideae</taxon>
        <taxon>Heliantheae alliance</taxon>
        <taxon>Heliantheae</taxon>
        <taxon>Helianthus</taxon>
    </lineage>
</organism>
<dbReference type="FunFam" id="1.10.472.10:FF:000013">
    <property type="entry name" value="Cyclin A1"/>
    <property type="match status" value="1"/>
</dbReference>
<dbReference type="Gene3D" id="1.10.472.10">
    <property type="entry name" value="Cyclin-like"/>
    <property type="match status" value="2"/>
</dbReference>
<gene>
    <name evidence="8" type="ORF">HannXRQ_Chr17g0558001</name>
</gene>
<dbReference type="InterPro" id="IPR004367">
    <property type="entry name" value="Cyclin_C-dom"/>
</dbReference>
<dbReference type="AlphaFoldDB" id="A0A251RRX0"/>
<dbReference type="EMBL" id="CM007906">
    <property type="protein sequence ID" value="OTF87092.1"/>
    <property type="molecule type" value="Genomic_DNA"/>
</dbReference>
<keyword evidence="9" id="KW-1185">Reference proteome</keyword>
<dbReference type="InterPro" id="IPR006671">
    <property type="entry name" value="Cyclin_N"/>
</dbReference>
<dbReference type="GO" id="GO:0016538">
    <property type="term" value="F:cyclin-dependent protein serine/threonine kinase regulator activity"/>
    <property type="evidence" value="ECO:0000318"/>
    <property type="project" value="GO_Central"/>
</dbReference>
<dbReference type="STRING" id="4232.A0A251RRX0"/>
<dbReference type="PIRSF" id="PIRSF001771">
    <property type="entry name" value="Cyclin_A_B_D_E"/>
    <property type="match status" value="1"/>
</dbReference>
<dbReference type="OMA" id="IVAQEDY"/>
<dbReference type="GO" id="GO:0005737">
    <property type="term" value="C:cytoplasm"/>
    <property type="evidence" value="ECO:0000318"/>
    <property type="project" value="GO_Central"/>
</dbReference>
<evidence type="ECO:0000256" key="1">
    <source>
        <dbReference type="ARBA" id="ARBA00006955"/>
    </source>
</evidence>
<dbReference type="PANTHER" id="PTHR10177">
    <property type="entry name" value="CYCLINS"/>
    <property type="match status" value="1"/>
</dbReference>
<evidence type="ECO:0000256" key="3">
    <source>
        <dbReference type="ARBA" id="ARBA00023127"/>
    </source>
</evidence>
<dbReference type="SMART" id="SM01332">
    <property type="entry name" value="Cyclin_C"/>
    <property type="match status" value="1"/>
</dbReference>
<dbReference type="Pfam" id="PF00134">
    <property type="entry name" value="Cyclin_N"/>
    <property type="match status" value="1"/>
</dbReference>
<dbReference type="SUPFAM" id="SSF47954">
    <property type="entry name" value="Cyclin-like"/>
    <property type="match status" value="2"/>
</dbReference>
<evidence type="ECO:0000256" key="5">
    <source>
        <dbReference type="RuleBase" id="RU000383"/>
    </source>
</evidence>
<feature type="domain" description="Cyclin C-terminal" evidence="7">
    <location>
        <begin position="86"/>
        <end position="203"/>
    </location>
</feature>
<keyword evidence="2" id="KW-0132">Cell division</keyword>
<name>A0A251RRX0_HELAN</name>
<evidence type="ECO:0000256" key="2">
    <source>
        <dbReference type="ARBA" id="ARBA00022618"/>
    </source>
</evidence>
<feature type="domain" description="Cyclin-like" evidence="6">
    <location>
        <begin position="44"/>
        <end position="107"/>
    </location>
</feature>
<dbReference type="InParanoid" id="A0A251RRX0"/>
<dbReference type="GO" id="GO:0005634">
    <property type="term" value="C:nucleus"/>
    <property type="evidence" value="ECO:0000318"/>
    <property type="project" value="GO_Central"/>
</dbReference>
<dbReference type="GO" id="GO:0051301">
    <property type="term" value="P:cell division"/>
    <property type="evidence" value="ECO:0007669"/>
    <property type="project" value="UniProtKB-KW"/>
</dbReference>
<accession>A0A251RRX0</accession>
<evidence type="ECO:0000256" key="4">
    <source>
        <dbReference type="ARBA" id="ARBA00023306"/>
    </source>
</evidence>
<comment type="similarity">
    <text evidence="1">Belongs to the cyclin family. Cyclin AB subfamily.</text>
</comment>
<sequence>MCEAYVSDIYEYLHNMEVHRRPIADYIEKVQKDVGINMRGVLIDWLVEVTEEYKLLSHTLYLIVSYIDRFLSTKVLNRKRLQLLGVSSMLIAARITIVAQEDYELSSYMQLEFLGYYLAELSLLEYGCLKFLPSMVAASVIFLSRFTLKPRAHPWSCYKLSGYKPSDLKECVQILHDLQSGRRAGNLVAVREKYKQHKVCVTLL</sequence>
<dbReference type="InterPro" id="IPR036915">
    <property type="entry name" value="Cyclin-like_sf"/>
</dbReference>
<feature type="domain" description="Cyclin-like" evidence="6">
    <location>
        <begin position="109"/>
        <end position="177"/>
    </location>
</feature>
<evidence type="ECO:0000259" key="7">
    <source>
        <dbReference type="SMART" id="SM01332"/>
    </source>
</evidence>
<proteinExistence type="inferred from homology"/>
<evidence type="ECO:0000259" key="6">
    <source>
        <dbReference type="SMART" id="SM00385"/>
    </source>
</evidence>
<evidence type="ECO:0000313" key="9">
    <source>
        <dbReference type="Proteomes" id="UP000215914"/>
    </source>
</evidence>
<dbReference type="SMART" id="SM00385">
    <property type="entry name" value="CYCLIN"/>
    <property type="match status" value="2"/>
</dbReference>
<dbReference type="Proteomes" id="UP000215914">
    <property type="component" value="Chromosome 17"/>
</dbReference>
<evidence type="ECO:0000313" key="8">
    <source>
        <dbReference type="EMBL" id="OTF87092.1"/>
    </source>
</evidence>